<evidence type="ECO:0000313" key="2">
    <source>
        <dbReference type="EMBL" id="KAH7280671.1"/>
    </source>
</evidence>
<evidence type="ECO:0000313" key="3">
    <source>
        <dbReference type="Proteomes" id="UP000825935"/>
    </source>
</evidence>
<protein>
    <submittedName>
        <fullName evidence="2">Uncharacterized protein</fullName>
    </submittedName>
</protein>
<dbReference type="PANTHER" id="PTHR34665:SF4">
    <property type="entry name" value="DUF3741 DOMAIN-CONTAINING PROTEIN"/>
    <property type="match status" value="1"/>
</dbReference>
<feature type="region of interest" description="Disordered" evidence="1">
    <location>
        <begin position="242"/>
        <end position="269"/>
    </location>
</feature>
<gene>
    <name evidence="2" type="ORF">KP509_36G008200</name>
</gene>
<feature type="region of interest" description="Disordered" evidence="1">
    <location>
        <begin position="309"/>
        <end position="330"/>
    </location>
</feature>
<dbReference type="Proteomes" id="UP000825935">
    <property type="component" value="Chromosome 36"/>
</dbReference>
<feature type="compositionally biased region" description="Basic and acidic residues" evidence="1">
    <location>
        <begin position="250"/>
        <end position="263"/>
    </location>
</feature>
<sequence>MQFALPTRSRRPRRNAHSFDIDSEPTKAAAWAWHLREHCNTGGSSSFARSLSSQREQCGEGAAGSRSSRFLHESAGANRLGGSARFTTPIWDCGSSLYDTYEIVSFGRRLERSLMEALPVLPSEGGVPETHHSMHSLNKGITQSALNVRGQQEARGGEGAPVQGLDSCVVTSKRFSFPAAKTPGRMSWTPGFAKMMKMFKKVLSSGKQAHSEKNFKETKASSKLATNRECGGVTDISVATSGKTMSSWEESEHCTSHSEDRKIKTVPNPMRKRAQDDAELMVSSHGSHPPDIVAETTFGSEGRHNHVYHHHHHHHHHHYVHPIRSRSCKV</sequence>
<dbReference type="PANTHER" id="PTHR34665">
    <property type="entry name" value="DUF3741 DOMAIN-CONTAINING PROTEIN"/>
    <property type="match status" value="1"/>
</dbReference>
<dbReference type="EMBL" id="CM035441">
    <property type="protein sequence ID" value="KAH7280671.1"/>
    <property type="molecule type" value="Genomic_DNA"/>
</dbReference>
<evidence type="ECO:0000256" key="1">
    <source>
        <dbReference type="SAM" id="MobiDB-lite"/>
    </source>
</evidence>
<keyword evidence="3" id="KW-1185">Reference proteome</keyword>
<dbReference type="AlphaFoldDB" id="A0A8T2QBR5"/>
<dbReference type="OrthoDB" id="1920208at2759"/>
<organism evidence="2 3">
    <name type="scientific">Ceratopteris richardii</name>
    <name type="common">Triangle waterfern</name>
    <dbReference type="NCBI Taxonomy" id="49495"/>
    <lineage>
        <taxon>Eukaryota</taxon>
        <taxon>Viridiplantae</taxon>
        <taxon>Streptophyta</taxon>
        <taxon>Embryophyta</taxon>
        <taxon>Tracheophyta</taxon>
        <taxon>Polypodiopsida</taxon>
        <taxon>Polypodiidae</taxon>
        <taxon>Polypodiales</taxon>
        <taxon>Pteridineae</taxon>
        <taxon>Pteridaceae</taxon>
        <taxon>Parkerioideae</taxon>
        <taxon>Ceratopteris</taxon>
    </lineage>
</organism>
<accession>A0A8T2QBR5</accession>
<name>A0A8T2QBR5_CERRI</name>
<proteinExistence type="predicted"/>
<reference evidence="2" key="1">
    <citation type="submission" date="2021-08" db="EMBL/GenBank/DDBJ databases">
        <title>WGS assembly of Ceratopteris richardii.</title>
        <authorList>
            <person name="Marchant D.B."/>
            <person name="Chen G."/>
            <person name="Jenkins J."/>
            <person name="Shu S."/>
            <person name="Leebens-Mack J."/>
            <person name="Grimwood J."/>
            <person name="Schmutz J."/>
            <person name="Soltis P."/>
            <person name="Soltis D."/>
            <person name="Chen Z.-H."/>
        </authorList>
    </citation>
    <scope>NUCLEOTIDE SEQUENCE</scope>
    <source>
        <strain evidence="2">Whitten #5841</strain>
        <tissue evidence="2">Leaf</tissue>
    </source>
</reference>
<comment type="caution">
    <text evidence="2">The sequence shown here is derived from an EMBL/GenBank/DDBJ whole genome shotgun (WGS) entry which is preliminary data.</text>
</comment>